<organism evidence="2 3">
    <name type="scientific">Rhodopila globiformis</name>
    <name type="common">Rhodopseudomonas globiformis</name>
    <dbReference type="NCBI Taxonomy" id="1071"/>
    <lineage>
        <taxon>Bacteria</taxon>
        <taxon>Pseudomonadati</taxon>
        <taxon>Pseudomonadota</taxon>
        <taxon>Alphaproteobacteria</taxon>
        <taxon>Acetobacterales</taxon>
        <taxon>Acetobacteraceae</taxon>
        <taxon>Rhodopila</taxon>
    </lineage>
</organism>
<proteinExistence type="predicted"/>
<evidence type="ECO:0000313" key="2">
    <source>
        <dbReference type="EMBL" id="PPQ36021.1"/>
    </source>
</evidence>
<comment type="caution">
    <text evidence="2">The sequence shown here is derived from an EMBL/GenBank/DDBJ whole genome shotgun (WGS) entry which is preliminary data.</text>
</comment>
<sequence>MRPSLSAIASIIRHMLCDGSLAITADTQFADLPGWDDMDLMRIVDEAECHFDVQFNLTEFDRLATVGDLLLAAVSKQVLAAA</sequence>
<dbReference type="RefSeq" id="WP_104517915.1">
    <property type="nucleotide sequence ID" value="NZ_NHRY01000063.1"/>
</dbReference>
<dbReference type="EMBL" id="NHRY01000063">
    <property type="protein sequence ID" value="PPQ36021.1"/>
    <property type="molecule type" value="Genomic_DNA"/>
</dbReference>
<evidence type="ECO:0000313" key="3">
    <source>
        <dbReference type="Proteomes" id="UP000239724"/>
    </source>
</evidence>
<evidence type="ECO:0000259" key="1">
    <source>
        <dbReference type="PROSITE" id="PS50075"/>
    </source>
</evidence>
<keyword evidence="3" id="KW-1185">Reference proteome</keyword>
<dbReference type="InterPro" id="IPR009081">
    <property type="entry name" value="PP-bd_ACP"/>
</dbReference>
<dbReference type="Proteomes" id="UP000239724">
    <property type="component" value="Unassembled WGS sequence"/>
</dbReference>
<reference evidence="2 3" key="1">
    <citation type="journal article" date="2018" name="Arch. Microbiol.">
        <title>New insights into the metabolic potential of the phototrophic purple bacterium Rhodopila globiformis DSM 161(T) from its draft genome sequence and evidence for a vanadium-dependent nitrogenase.</title>
        <authorList>
            <person name="Imhoff J.F."/>
            <person name="Rahn T."/>
            <person name="Kunzel S."/>
            <person name="Neulinger S.C."/>
        </authorList>
    </citation>
    <scope>NUCLEOTIDE SEQUENCE [LARGE SCALE GENOMIC DNA]</scope>
    <source>
        <strain evidence="2 3">DSM 161</strain>
    </source>
</reference>
<dbReference type="Gene3D" id="1.10.1200.10">
    <property type="entry name" value="ACP-like"/>
    <property type="match status" value="1"/>
</dbReference>
<accession>A0A2S6NL59</accession>
<feature type="domain" description="Carrier" evidence="1">
    <location>
        <begin position="1"/>
        <end position="77"/>
    </location>
</feature>
<dbReference type="Pfam" id="PF00550">
    <property type="entry name" value="PP-binding"/>
    <property type="match status" value="1"/>
</dbReference>
<gene>
    <name evidence="2" type="ORF">CCS01_05855</name>
</gene>
<dbReference type="SUPFAM" id="SSF47336">
    <property type="entry name" value="ACP-like"/>
    <property type="match status" value="1"/>
</dbReference>
<dbReference type="PROSITE" id="PS50075">
    <property type="entry name" value="CARRIER"/>
    <property type="match status" value="1"/>
</dbReference>
<dbReference type="AlphaFoldDB" id="A0A2S6NL59"/>
<name>A0A2S6NL59_RHOGL</name>
<protein>
    <recommendedName>
        <fullName evidence="1">Carrier domain-containing protein</fullName>
    </recommendedName>
</protein>
<dbReference type="InterPro" id="IPR036736">
    <property type="entry name" value="ACP-like_sf"/>
</dbReference>
<dbReference type="OrthoDB" id="7284770at2"/>